<evidence type="ECO:0000256" key="2">
    <source>
        <dbReference type="ARBA" id="ARBA00022512"/>
    </source>
</evidence>
<gene>
    <name evidence="7" type="ORF">D7W81_25085</name>
</gene>
<dbReference type="Proteomes" id="UP000267003">
    <property type="component" value="Unassembled WGS sequence"/>
</dbReference>
<dbReference type="PROSITE" id="PS00018">
    <property type="entry name" value="EF_HAND_1"/>
    <property type="match status" value="1"/>
</dbReference>
<dbReference type="EMBL" id="RAWK01000163">
    <property type="protein sequence ID" value="RKH60728.1"/>
    <property type="molecule type" value="Genomic_DNA"/>
</dbReference>
<evidence type="ECO:0000256" key="5">
    <source>
        <dbReference type="ARBA" id="ARBA00023180"/>
    </source>
</evidence>
<comment type="caution">
    <text evidence="7">The sequence shown here is derived from an EMBL/GenBank/DDBJ whole genome shotgun (WGS) entry which is preliminary data.</text>
</comment>
<dbReference type="InterPro" id="IPR051648">
    <property type="entry name" value="CWI-Assembly_Regulator"/>
</dbReference>
<dbReference type="Gene3D" id="3.80.10.10">
    <property type="entry name" value="Ribonuclease Inhibitor"/>
    <property type="match status" value="1"/>
</dbReference>
<dbReference type="PANTHER" id="PTHR31018:SF3">
    <property type="entry name" value="RECEPTOR PROTEIN-TYROSINE KINASE"/>
    <property type="match status" value="1"/>
</dbReference>
<dbReference type="Gene3D" id="3.80.20.20">
    <property type="entry name" value="Receptor L-domain"/>
    <property type="match status" value="1"/>
</dbReference>
<feature type="domain" description="DUF7151" evidence="6">
    <location>
        <begin position="24"/>
        <end position="67"/>
    </location>
</feature>
<evidence type="ECO:0000256" key="1">
    <source>
        <dbReference type="ARBA" id="ARBA00004191"/>
    </source>
</evidence>
<keyword evidence="8" id="KW-1185">Reference proteome</keyword>
<sequence>MLSFVAGGCAPLDLTGVTPRAPALSRIVEEAPGAACEAGGSALQTGLDLDGDGTLADSEVTRTEYVCDKAPARSASVLARVRPVNATPVCYATATVLEAGADANGNGALDDAEVQASHAFCNADSTRIRYAVQPEPADGRCGRPGTKVDAYVDLDGDGQRTPDTEDLVTLAVCQASRVHDGDYVVASAADLAALQGVTRVEGNLVVTSETLTDLALPELAVVLGALRIENNAALAHVTLPGLRFARSVELIYNPLLETASLGASAASPVFVDEDLIVTGNPLLASLDGLGTLAPRRKVSVVNNARVEALSLPGVTHLHEGLSVQENPALRSLSFPELRSAGYVSLAHDASLESLAGLSAVRSVESLLLIDLPALGPRAALDNLQYAQSISVAEHTGIKSVGFPQLLRVDVLDIRDNASLESVSGMHPMLRVTTSLLITGNGSLHTVEYLPGLTSLDYLDVTRNAVLTDLGGLRGLVLLKSLSVHQNGQLQTLASLSGLREIDGLAVTSNPNLQALGLEGLTRVASSFTVQNNLALPECLAGRLADRVYTGPPAQRTISGNDAAAPCTPP</sequence>
<dbReference type="InterPro" id="IPR032675">
    <property type="entry name" value="LRR_dom_sf"/>
</dbReference>
<dbReference type="SUPFAM" id="SSF52058">
    <property type="entry name" value="L domain-like"/>
    <property type="match status" value="2"/>
</dbReference>
<evidence type="ECO:0000313" key="8">
    <source>
        <dbReference type="Proteomes" id="UP000267003"/>
    </source>
</evidence>
<dbReference type="AlphaFoldDB" id="A0A3A8PXQ9"/>
<keyword evidence="5" id="KW-0325">Glycoprotein</keyword>
<keyword evidence="2" id="KW-0134">Cell wall</keyword>
<evidence type="ECO:0000313" key="7">
    <source>
        <dbReference type="EMBL" id="RKH60728.1"/>
    </source>
</evidence>
<dbReference type="Pfam" id="PF23657">
    <property type="entry name" value="DUF7151"/>
    <property type="match status" value="1"/>
</dbReference>
<dbReference type="InterPro" id="IPR018247">
    <property type="entry name" value="EF_Hand_1_Ca_BS"/>
</dbReference>
<evidence type="ECO:0000256" key="4">
    <source>
        <dbReference type="ARBA" id="ARBA00022729"/>
    </source>
</evidence>
<comment type="subcellular location">
    <subcellularLocation>
        <location evidence="1">Secreted</location>
        <location evidence="1">Cell wall</location>
    </subcellularLocation>
</comment>
<dbReference type="GO" id="GO:0030313">
    <property type="term" value="C:cell envelope"/>
    <property type="evidence" value="ECO:0007669"/>
    <property type="project" value="UniProtKB-SubCell"/>
</dbReference>
<keyword evidence="3" id="KW-0964">Secreted</keyword>
<evidence type="ECO:0000259" key="6">
    <source>
        <dbReference type="Pfam" id="PF23657"/>
    </source>
</evidence>
<protein>
    <recommendedName>
        <fullName evidence="6">DUF7151 domain-containing protein</fullName>
    </recommendedName>
</protein>
<dbReference type="InterPro" id="IPR036941">
    <property type="entry name" value="Rcpt_L-dom_sf"/>
</dbReference>
<proteinExistence type="predicted"/>
<keyword evidence="4" id="KW-0732">Signal</keyword>
<evidence type="ECO:0000256" key="3">
    <source>
        <dbReference type="ARBA" id="ARBA00022525"/>
    </source>
</evidence>
<reference evidence="8" key="1">
    <citation type="submission" date="2018-09" db="EMBL/GenBank/DDBJ databases">
        <authorList>
            <person name="Livingstone P.G."/>
            <person name="Whitworth D.E."/>
        </authorList>
    </citation>
    <scope>NUCLEOTIDE SEQUENCE [LARGE SCALE GENOMIC DNA]</scope>
    <source>
        <strain evidence="8">AB050A</strain>
    </source>
</reference>
<dbReference type="PANTHER" id="PTHR31018">
    <property type="entry name" value="SPORULATION-SPECIFIC PROTEIN-RELATED"/>
    <property type="match status" value="1"/>
</dbReference>
<name>A0A3A8PXQ9_9BACT</name>
<accession>A0A3A8PXQ9</accession>
<dbReference type="InterPro" id="IPR055575">
    <property type="entry name" value="DUF7151"/>
</dbReference>
<organism evidence="7 8">
    <name type="scientific">Corallococcus aberystwythensis</name>
    <dbReference type="NCBI Taxonomy" id="2316722"/>
    <lineage>
        <taxon>Bacteria</taxon>
        <taxon>Pseudomonadati</taxon>
        <taxon>Myxococcota</taxon>
        <taxon>Myxococcia</taxon>
        <taxon>Myxococcales</taxon>
        <taxon>Cystobacterineae</taxon>
        <taxon>Myxococcaceae</taxon>
        <taxon>Corallococcus</taxon>
    </lineage>
</organism>